<sequence length="53" mass="6304">MELNQNHTKNPLSESRFWEIIALFDWEKGDDDNSPRPHSQYLLKNFPCFSIPP</sequence>
<evidence type="ECO:0000313" key="1">
    <source>
        <dbReference type="EMBL" id="AEE53135.1"/>
    </source>
</evidence>
<dbReference type="Proteomes" id="UP000008461">
    <property type="component" value="Chromosome"/>
</dbReference>
<accession>F4L7A8</accession>
<protein>
    <submittedName>
        <fullName evidence="1">Uncharacterized protein</fullName>
    </submittedName>
</protein>
<dbReference type="HOGENOM" id="CLU_3062136_0_0_10"/>
<keyword evidence="2" id="KW-1185">Reference proteome</keyword>
<evidence type="ECO:0000313" key="2">
    <source>
        <dbReference type="Proteomes" id="UP000008461"/>
    </source>
</evidence>
<reference key="2">
    <citation type="submission" date="2011-04" db="EMBL/GenBank/DDBJ databases">
        <title>Complete sequence of chromosome of Haliscomenobacter hydrossis DSM 1100.</title>
        <authorList>
            <consortium name="US DOE Joint Genome Institute (JGI-PGF)"/>
            <person name="Lucas S."/>
            <person name="Han J."/>
            <person name="Lapidus A."/>
            <person name="Bruce D."/>
            <person name="Goodwin L."/>
            <person name="Pitluck S."/>
            <person name="Peters L."/>
            <person name="Kyrpides N."/>
            <person name="Mavromatis K."/>
            <person name="Ivanova N."/>
            <person name="Ovchinnikova G."/>
            <person name="Pagani I."/>
            <person name="Daligault H."/>
            <person name="Detter J.C."/>
            <person name="Han C."/>
            <person name="Land M."/>
            <person name="Hauser L."/>
            <person name="Markowitz V."/>
            <person name="Cheng J.-F."/>
            <person name="Hugenholtz P."/>
            <person name="Woyke T."/>
            <person name="Wu D."/>
            <person name="Verbarg S."/>
            <person name="Frueling A."/>
            <person name="Brambilla E."/>
            <person name="Klenk H.-P."/>
            <person name="Eisen J.A."/>
        </authorList>
    </citation>
    <scope>NUCLEOTIDE SEQUENCE</scope>
    <source>
        <strain>DSM 1100</strain>
    </source>
</reference>
<gene>
    <name evidence="1" type="ordered locus">Halhy_5310</name>
</gene>
<organism evidence="1 2">
    <name type="scientific">Haliscomenobacter hydrossis (strain ATCC 27775 / DSM 1100 / LMG 10767 / O)</name>
    <dbReference type="NCBI Taxonomy" id="760192"/>
    <lineage>
        <taxon>Bacteria</taxon>
        <taxon>Pseudomonadati</taxon>
        <taxon>Bacteroidota</taxon>
        <taxon>Saprospiria</taxon>
        <taxon>Saprospirales</taxon>
        <taxon>Haliscomenobacteraceae</taxon>
        <taxon>Haliscomenobacter</taxon>
    </lineage>
</organism>
<reference evidence="1 2" key="1">
    <citation type="journal article" date="2011" name="Stand. Genomic Sci.">
        <title>Complete genome sequence of Haliscomenobacter hydrossis type strain (O).</title>
        <authorList>
            <consortium name="US DOE Joint Genome Institute (JGI-PGF)"/>
            <person name="Daligault H."/>
            <person name="Lapidus A."/>
            <person name="Zeytun A."/>
            <person name="Nolan M."/>
            <person name="Lucas S."/>
            <person name="Del Rio T.G."/>
            <person name="Tice H."/>
            <person name="Cheng J.F."/>
            <person name="Tapia R."/>
            <person name="Han C."/>
            <person name="Goodwin L."/>
            <person name="Pitluck S."/>
            <person name="Liolios K."/>
            <person name="Pagani I."/>
            <person name="Ivanova N."/>
            <person name="Huntemann M."/>
            <person name="Mavromatis K."/>
            <person name="Mikhailova N."/>
            <person name="Pati A."/>
            <person name="Chen A."/>
            <person name="Palaniappan K."/>
            <person name="Land M."/>
            <person name="Hauser L."/>
            <person name="Brambilla E.M."/>
            <person name="Rohde M."/>
            <person name="Verbarg S."/>
            <person name="Goker M."/>
            <person name="Bristow J."/>
            <person name="Eisen J.A."/>
            <person name="Markowitz V."/>
            <person name="Hugenholtz P."/>
            <person name="Kyrpides N.C."/>
            <person name="Klenk H.P."/>
            <person name="Woyke T."/>
        </authorList>
    </citation>
    <scope>NUCLEOTIDE SEQUENCE [LARGE SCALE GENOMIC DNA]</scope>
    <source>
        <strain evidence="2">ATCC 27775 / DSM 1100 / LMG 10767 / O</strain>
    </source>
</reference>
<proteinExistence type="predicted"/>
<dbReference type="EMBL" id="CP002691">
    <property type="protein sequence ID" value="AEE53135.1"/>
    <property type="molecule type" value="Genomic_DNA"/>
</dbReference>
<dbReference type="AlphaFoldDB" id="F4L7A8"/>
<name>F4L7A8_HALH1</name>
<dbReference type="KEGG" id="hhy:Halhy_5310"/>